<accession>A0A545U5D9</accession>
<dbReference type="GO" id="GO:0016987">
    <property type="term" value="F:sigma factor activity"/>
    <property type="evidence" value="ECO:0007669"/>
    <property type="project" value="UniProtKB-KW"/>
</dbReference>
<dbReference type="SUPFAM" id="SSF88946">
    <property type="entry name" value="Sigma2 domain of RNA polymerase sigma factors"/>
    <property type="match status" value="1"/>
</dbReference>
<dbReference type="InterPro" id="IPR013249">
    <property type="entry name" value="RNA_pol_sigma70_r4_t2"/>
</dbReference>
<dbReference type="InterPro" id="IPR013325">
    <property type="entry name" value="RNA_pol_sigma_r2"/>
</dbReference>
<keyword evidence="5 6" id="KW-0804">Transcription</keyword>
<dbReference type="InterPro" id="IPR013324">
    <property type="entry name" value="RNA_pol_sigma_r3/r4-like"/>
</dbReference>
<dbReference type="InterPro" id="IPR014284">
    <property type="entry name" value="RNA_pol_sigma-70_dom"/>
</dbReference>
<sequence>MTVSDLDLVRRTQQHRDHYAYSQLVRRYQSRLRTSLRGWCRGDHALAEDLAQEAFIKAYQALGNFRGEAQFGTWLYRIAYNVMVSQRRKQATGTGDTASELPEVPTEPQRADIARDLDTAMAQLSEPQRVAIHLCLQRGFSHQEAAQIMDIPLGSVKTHVLRGKQKLQSLLAPWREVESHV</sequence>
<evidence type="ECO:0000256" key="5">
    <source>
        <dbReference type="ARBA" id="ARBA00023163"/>
    </source>
</evidence>
<organism evidence="9 10">
    <name type="scientific">Exilibacterium tricleocarpae</name>
    <dbReference type="NCBI Taxonomy" id="2591008"/>
    <lineage>
        <taxon>Bacteria</taxon>
        <taxon>Pseudomonadati</taxon>
        <taxon>Pseudomonadota</taxon>
        <taxon>Gammaproteobacteria</taxon>
        <taxon>Cellvibrionales</taxon>
        <taxon>Cellvibrionaceae</taxon>
        <taxon>Exilibacterium</taxon>
    </lineage>
</organism>
<keyword evidence="3 6" id="KW-0731">Sigma factor</keyword>
<dbReference type="InterPro" id="IPR007627">
    <property type="entry name" value="RNA_pol_sigma70_r2"/>
</dbReference>
<dbReference type="PANTHER" id="PTHR43133">
    <property type="entry name" value="RNA POLYMERASE ECF-TYPE SIGMA FACTO"/>
    <property type="match status" value="1"/>
</dbReference>
<dbReference type="Proteomes" id="UP000319732">
    <property type="component" value="Unassembled WGS sequence"/>
</dbReference>
<dbReference type="InterPro" id="IPR036388">
    <property type="entry name" value="WH-like_DNA-bd_sf"/>
</dbReference>
<gene>
    <name evidence="9" type="ORF">FKG94_03620</name>
</gene>
<evidence type="ECO:0000313" key="10">
    <source>
        <dbReference type="Proteomes" id="UP000319732"/>
    </source>
</evidence>
<dbReference type="PROSITE" id="PS01063">
    <property type="entry name" value="SIGMA70_ECF"/>
    <property type="match status" value="1"/>
</dbReference>
<dbReference type="NCBIfam" id="TIGR02937">
    <property type="entry name" value="sigma70-ECF"/>
    <property type="match status" value="1"/>
</dbReference>
<comment type="similarity">
    <text evidence="1 6">Belongs to the sigma-70 factor family. ECF subfamily.</text>
</comment>
<dbReference type="Pfam" id="PF08281">
    <property type="entry name" value="Sigma70_r4_2"/>
    <property type="match status" value="1"/>
</dbReference>
<evidence type="ECO:0000259" key="8">
    <source>
        <dbReference type="Pfam" id="PF08281"/>
    </source>
</evidence>
<protein>
    <recommendedName>
        <fullName evidence="6">RNA polymerase sigma factor</fullName>
    </recommendedName>
</protein>
<evidence type="ECO:0000256" key="4">
    <source>
        <dbReference type="ARBA" id="ARBA00023125"/>
    </source>
</evidence>
<name>A0A545U5D9_9GAMM</name>
<dbReference type="InterPro" id="IPR039425">
    <property type="entry name" value="RNA_pol_sigma-70-like"/>
</dbReference>
<evidence type="ECO:0000256" key="2">
    <source>
        <dbReference type="ARBA" id="ARBA00023015"/>
    </source>
</evidence>
<feature type="domain" description="RNA polymerase sigma-70 region 2" evidence="7">
    <location>
        <begin position="24"/>
        <end position="91"/>
    </location>
</feature>
<comment type="caution">
    <text evidence="9">The sequence shown here is derived from an EMBL/GenBank/DDBJ whole genome shotgun (WGS) entry which is preliminary data.</text>
</comment>
<dbReference type="PANTHER" id="PTHR43133:SF51">
    <property type="entry name" value="RNA POLYMERASE SIGMA FACTOR"/>
    <property type="match status" value="1"/>
</dbReference>
<dbReference type="GO" id="GO:0006352">
    <property type="term" value="P:DNA-templated transcription initiation"/>
    <property type="evidence" value="ECO:0007669"/>
    <property type="project" value="InterPro"/>
</dbReference>
<evidence type="ECO:0000256" key="1">
    <source>
        <dbReference type="ARBA" id="ARBA00010641"/>
    </source>
</evidence>
<dbReference type="AlphaFoldDB" id="A0A545U5D9"/>
<dbReference type="OrthoDB" id="9780326at2"/>
<reference evidence="9 10" key="1">
    <citation type="submission" date="2019-06" db="EMBL/GenBank/DDBJ databases">
        <title>Whole genome sequence for Cellvibrionaceae sp. R142.</title>
        <authorList>
            <person name="Wang G."/>
        </authorList>
    </citation>
    <scope>NUCLEOTIDE SEQUENCE [LARGE SCALE GENOMIC DNA]</scope>
    <source>
        <strain evidence="9 10">R142</strain>
    </source>
</reference>
<evidence type="ECO:0000313" key="9">
    <source>
        <dbReference type="EMBL" id="TQV84623.1"/>
    </source>
</evidence>
<keyword evidence="10" id="KW-1185">Reference proteome</keyword>
<dbReference type="SUPFAM" id="SSF88659">
    <property type="entry name" value="Sigma3 and sigma4 domains of RNA polymerase sigma factors"/>
    <property type="match status" value="1"/>
</dbReference>
<dbReference type="InterPro" id="IPR000838">
    <property type="entry name" value="RNA_pol_sigma70_ECF_CS"/>
</dbReference>
<dbReference type="RefSeq" id="WP_142902829.1">
    <property type="nucleotide sequence ID" value="NZ_ML660088.1"/>
</dbReference>
<evidence type="ECO:0000256" key="3">
    <source>
        <dbReference type="ARBA" id="ARBA00023082"/>
    </source>
</evidence>
<dbReference type="EMBL" id="VHSG01000005">
    <property type="protein sequence ID" value="TQV84623.1"/>
    <property type="molecule type" value="Genomic_DNA"/>
</dbReference>
<feature type="domain" description="RNA polymerase sigma factor 70 region 4 type 2" evidence="8">
    <location>
        <begin position="115"/>
        <end position="167"/>
    </location>
</feature>
<keyword evidence="4 6" id="KW-0238">DNA-binding</keyword>
<evidence type="ECO:0000256" key="6">
    <source>
        <dbReference type="RuleBase" id="RU000716"/>
    </source>
</evidence>
<dbReference type="Gene3D" id="1.10.1740.10">
    <property type="match status" value="1"/>
</dbReference>
<proteinExistence type="inferred from homology"/>
<dbReference type="Pfam" id="PF04542">
    <property type="entry name" value="Sigma70_r2"/>
    <property type="match status" value="1"/>
</dbReference>
<dbReference type="GO" id="GO:0003677">
    <property type="term" value="F:DNA binding"/>
    <property type="evidence" value="ECO:0007669"/>
    <property type="project" value="UniProtKB-KW"/>
</dbReference>
<keyword evidence="2 6" id="KW-0805">Transcription regulation</keyword>
<evidence type="ECO:0000259" key="7">
    <source>
        <dbReference type="Pfam" id="PF04542"/>
    </source>
</evidence>
<dbReference type="Gene3D" id="1.10.10.10">
    <property type="entry name" value="Winged helix-like DNA-binding domain superfamily/Winged helix DNA-binding domain"/>
    <property type="match status" value="1"/>
</dbReference>